<feature type="compositionally biased region" description="Pro residues" evidence="1">
    <location>
        <begin position="85"/>
        <end position="98"/>
    </location>
</feature>
<reference evidence="2" key="2">
    <citation type="submission" date="2021-04" db="EMBL/GenBank/DDBJ databases">
        <authorList>
            <person name="Gilroy R."/>
        </authorList>
    </citation>
    <scope>NUCLEOTIDE SEQUENCE</scope>
    <source>
        <strain evidence="2">ChiHjej13B12-24818</strain>
    </source>
</reference>
<evidence type="ECO:0000256" key="1">
    <source>
        <dbReference type="SAM" id="MobiDB-lite"/>
    </source>
</evidence>
<gene>
    <name evidence="2" type="ORF">H9786_05850</name>
</gene>
<proteinExistence type="predicted"/>
<name>A0A9D2RNZ3_9MICO</name>
<accession>A0A9D2RNZ3</accession>
<dbReference type="NCBIfam" id="TIGR03544">
    <property type="entry name" value="DivI1A_domain"/>
    <property type="match status" value="2"/>
</dbReference>
<protein>
    <submittedName>
        <fullName evidence="2">DivIVA domain-containing protein</fullName>
    </submittedName>
</protein>
<dbReference type="AlphaFoldDB" id="A0A9D2RNZ3"/>
<sequence length="122" mass="13444">MTQPRFRLVRFGEGYDAQEVDDWIDRIQSALRTGDGSITAEQVLQKRFTRTRFAEGYAMDDVDDYLDTVAVPALRAGSGTHAPTDPDPAPEGPAPGRPADPDVLHPPQRRPSLLQRLFGGGR</sequence>
<comment type="caution">
    <text evidence="2">The sequence shown here is derived from an EMBL/GenBank/DDBJ whole genome shotgun (WGS) entry which is preliminary data.</text>
</comment>
<evidence type="ECO:0000313" key="2">
    <source>
        <dbReference type="EMBL" id="HJB10041.1"/>
    </source>
</evidence>
<dbReference type="EMBL" id="DWZH01000042">
    <property type="protein sequence ID" value="HJB10041.1"/>
    <property type="molecule type" value="Genomic_DNA"/>
</dbReference>
<dbReference type="Proteomes" id="UP000823823">
    <property type="component" value="Unassembled WGS sequence"/>
</dbReference>
<dbReference type="InterPro" id="IPR019933">
    <property type="entry name" value="DivIVA_domain"/>
</dbReference>
<reference evidence="2" key="1">
    <citation type="journal article" date="2021" name="PeerJ">
        <title>Extensive microbial diversity within the chicken gut microbiome revealed by metagenomics and culture.</title>
        <authorList>
            <person name="Gilroy R."/>
            <person name="Ravi A."/>
            <person name="Getino M."/>
            <person name="Pursley I."/>
            <person name="Horton D.L."/>
            <person name="Alikhan N.F."/>
            <person name="Baker D."/>
            <person name="Gharbi K."/>
            <person name="Hall N."/>
            <person name="Watson M."/>
            <person name="Adriaenssens E.M."/>
            <person name="Foster-Nyarko E."/>
            <person name="Jarju S."/>
            <person name="Secka A."/>
            <person name="Antonio M."/>
            <person name="Oren A."/>
            <person name="Chaudhuri R.R."/>
            <person name="La Ragione R."/>
            <person name="Hildebrand F."/>
            <person name="Pallen M.J."/>
        </authorList>
    </citation>
    <scope>NUCLEOTIDE SEQUENCE</scope>
    <source>
        <strain evidence="2">ChiHjej13B12-24818</strain>
    </source>
</reference>
<dbReference type="Gene3D" id="6.10.250.660">
    <property type="match status" value="1"/>
</dbReference>
<feature type="region of interest" description="Disordered" evidence="1">
    <location>
        <begin position="76"/>
        <end position="122"/>
    </location>
</feature>
<evidence type="ECO:0000313" key="3">
    <source>
        <dbReference type="Proteomes" id="UP000823823"/>
    </source>
</evidence>
<organism evidence="2 3">
    <name type="scientific">Candidatus Brachybacterium merdavium</name>
    <dbReference type="NCBI Taxonomy" id="2838513"/>
    <lineage>
        <taxon>Bacteria</taxon>
        <taxon>Bacillati</taxon>
        <taxon>Actinomycetota</taxon>
        <taxon>Actinomycetes</taxon>
        <taxon>Micrococcales</taxon>
        <taxon>Dermabacteraceae</taxon>
        <taxon>Brachybacterium</taxon>
    </lineage>
</organism>